<gene>
    <name evidence="1" type="ORF">EAG_05076</name>
</gene>
<dbReference type="EMBL" id="GL444096">
    <property type="protein sequence ID" value="EFN61273.1"/>
    <property type="molecule type" value="Genomic_DNA"/>
</dbReference>
<accession>E2AZ66</accession>
<sequence length="111" mass="12706">MGLVQCQRSHFLHDFAHLHHQEKEKEHDSLDESLQQDEYLHLQQNDVASSIQSVSTVSSDIKELLIKISSDMGKILSEMDKMSSEIDMIKNKLDDIEDKVELSNILISTVI</sequence>
<evidence type="ECO:0000313" key="1">
    <source>
        <dbReference type="EMBL" id="EFN61273.1"/>
    </source>
</evidence>
<proteinExistence type="predicted"/>
<protein>
    <submittedName>
        <fullName evidence="1">Uncharacterized protein</fullName>
    </submittedName>
</protein>
<evidence type="ECO:0000313" key="2">
    <source>
        <dbReference type="Proteomes" id="UP000000311"/>
    </source>
</evidence>
<dbReference type="AlphaFoldDB" id="E2AZ66"/>
<dbReference type="InParanoid" id="E2AZ66"/>
<name>E2AZ66_CAMFO</name>
<keyword evidence="2" id="KW-1185">Reference proteome</keyword>
<organism evidence="2">
    <name type="scientific">Camponotus floridanus</name>
    <name type="common">Florida carpenter ant</name>
    <dbReference type="NCBI Taxonomy" id="104421"/>
    <lineage>
        <taxon>Eukaryota</taxon>
        <taxon>Metazoa</taxon>
        <taxon>Ecdysozoa</taxon>
        <taxon>Arthropoda</taxon>
        <taxon>Hexapoda</taxon>
        <taxon>Insecta</taxon>
        <taxon>Pterygota</taxon>
        <taxon>Neoptera</taxon>
        <taxon>Endopterygota</taxon>
        <taxon>Hymenoptera</taxon>
        <taxon>Apocrita</taxon>
        <taxon>Aculeata</taxon>
        <taxon>Formicoidea</taxon>
        <taxon>Formicidae</taxon>
        <taxon>Formicinae</taxon>
        <taxon>Camponotus</taxon>
    </lineage>
</organism>
<reference evidence="1 2" key="1">
    <citation type="journal article" date="2010" name="Science">
        <title>Genomic comparison of the ants Camponotus floridanus and Harpegnathos saltator.</title>
        <authorList>
            <person name="Bonasio R."/>
            <person name="Zhang G."/>
            <person name="Ye C."/>
            <person name="Mutti N.S."/>
            <person name="Fang X."/>
            <person name="Qin N."/>
            <person name="Donahue G."/>
            <person name="Yang P."/>
            <person name="Li Q."/>
            <person name="Li C."/>
            <person name="Zhang P."/>
            <person name="Huang Z."/>
            <person name="Berger S.L."/>
            <person name="Reinberg D."/>
            <person name="Wang J."/>
            <person name="Liebig J."/>
        </authorList>
    </citation>
    <scope>NUCLEOTIDE SEQUENCE [LARGE SCALE GENOMIC DNA]</scope>
    <source>
        <strain evidence="2">C129</strain>
    </source>
</reference>
<dbReference type="Proteomes" id="UP000000311">
    <property type="component" value="Unassembled WGS sequence"/>
</dbReference>